<name>A0A444J701_9BACT</name>
<evidence type="ECO:0000313" key="1">
    <source>
        <dbReference type="EMBL" id="RWX48852.1"/>
    </source>
</evidence>
<proteinExistence type="predicted"/>
<organism evidence="1 2">
    <name type="scientific">Candidatus Electrothrix marina</name>
    <dbReference type="NCBI Taxonomy" id="1859130"/>
    <lineage>
        <taxon>Bacteria</taxon>
        <taxon>Pseudomonadati</taxon>
        <taxon>Thermodesulfobacteriota</taxon>
        <taxon>Desulfobulbia</taxon>
        <taxon>Desulfobulbales</taxon>
        <taxon>Desulfobulbaceae</taxon>
        <taxon>Candidatus Electrothrix</taxon>
    </lineage>
</organism>
<evidence type="ECO:0000313" key="2">
    <source>
        <dbReference type="Proteomes" id="UP000286862"/>
    </source>
</evidence>
<feature type="non-terminal residue" evidence="1">
    <location>
        <position position="295"/>
    </location>
</feature>
<gene>
    <name evidence="1" type="ORF">VT99_10504</name>
</gene>
<dbReference type="AlphaFoldDB" id="A0A444J701"/>
<accession>A0A444J701</accession>
<dbReference type="EMBL" id="MTKQ01000050">
    <property type="protein sequence ID" value="RWX48852.1"/>
    <property type="molecule type" value="Genomic_DNA"/>
</dbReference>
<reference evidence="1 2" key="1">
    <citation type="submission" date="2017-01" db="EMBL/GenBank/DDBJ databases">
        <title>The cable genome- insights into the physiology and evolution of filamentous bacteria capable of sulfide oxidation via long distance electron transfer.</title>
        <authorList>
            <person name="Schreiber L."/>
            <person name="Bjerg J.T."/>
            <person name="Boggild A."/>
            <person name="Van De Vossenberg J."/>
            <person name="Meysman F."/>
            <person name="Nielsen L.P."/>
            <person name="Schramm A."/>
            <person name="Kjeldsen K.U."/>
        </authorList>
    </citation>
    <scope>NUCLEOTIDE SEQUENCE [LARGE SCALE GENOMIC DNA]</scope>
    <source>
        <strain evidence="1">A2</strain>
    </source>
</reference>
<sequence>MPFTVFSGAIPDARYNFDITTASGLSAQQHTQTYTRSESLGNCSGYDAPESVQRLFLRGSGIHEQGESVDLSGWLYELKEQDDILTQCGACEDIVGKTEYFTGSSLTGIGVTIQGTTLEDIEVECPDGSACGYEFSAITTIGSSTGYINVSVDFTKEIRNREYQDASGCYCTLTDTTTGNISDWLYFIPRSIVLDSSKVIPVDQNGQVLCDIEIPFIDNCYYYPQIISMTILEDGVPFAVLPIDPNTLAPPVINRGTEFDLSKTYTAIIRADDWTDEGSLAGVQSNEMTLILSEE</sequence>
<comment type="caution">
    <text evidence="1">The sequence shown here is derived from an EMBL/GenBank/DDBJ whole genome shotgun (WGS) entry which is preliminary data.</text>
</comment>
<dbReference type="Proteomes" id="UP000286862">
    <property type="component" value="Unassembled WGS sequence"/>
</dbReference>
<protein>
    <submittedName>
        <fullName evidence="1">Uncharacterized protein</fullName>
    </submittedName>
</protein>